<organism evidence="2 3">
    <name type="scientific">Eumeta variegata</name>
    <name type="common">Bagworm moth</name>
    <name type="synonym">Eumeta japonica</name>
    <dbReference type="NCBI Taxonomy" id="151549"/>
    <lineage>
        <taxon>Eukaryota</taxon>
        <taxon>Metazoa</taxon>
        <taxon>Ecdysozoa</taxon>
        <taxon>Arthropoda</taxon>
        <taxon>Hexapoda</taxon>
        <taxon>Insecta</taxon>
        <taxon>Pterygota</taxon>
        <taxon>Neoptera</taxon>
        <taxon>Endopterygota</taxon>
        <taxon>Lepidoptera</taxon>
        <taxon>Glossata</taxon>
        <taxon>Ditrysia</taxon>
        <taxon>Tineoidea</taxon>
        <taxon>Psychidae</taxon>
        <taxon>Oiketicinae</taxon>
        <taxon>Eumeta</taxon>
    </lineage>
</organism>
<feature type="signal peptide" evidence="1">
    <location>
        <begin position="1"/>
        <end position="17"/>
    </location>
</feature>
<feature type="chain" id="PRO_5020040393" evidence="1">
    <location>
        <begin position="18"/>
        <end position="201"/>
    </location>
</feature>
<name>A0A4C2A858_EUMVA</name>
<dbReference type="AlphaFoldDB" id="A0A4C2A858"/>
<dbReference type="EMBL" id="BGZK01002618">
    <property type="protein sequence ID" value="GBP95369.1"/>
    <property type="molecule type" value="Genomic_DNA"/>
</dbReference>
<dbReference type="Proteomes" id="UP000299102">
    <property type="component" value="Unassembled WGS sequence"/>
</dbReference>
<gene>
    <name evidence="2" type="ORF">EVAR_67612_1</name>
</gene>
<protein>
    <submittedName>
        <fullName evidence="2">Uncharacterized protein</fullName>
    </submittedName>
</protein>
<evidence type="ECO:0000256" key="1">
    <source>
        <dbReference type="SAM" id="SignalP"/>
    </source>
</evidence>
<proteinExistence type="predicted"/>
<accession>A0A4C2A858</accession>
<reference evidence="2 3" key="1">
    <citation type="journal article" date="2019" name="Commun. Biol.">
        <title>The bagworm genome reveals a unique fibroin gene that provides high tensile strength.</title>
        <authorList>
            <person name="Kono N."/>
            <person name="Nakamura H."/>
            <person name="Ohtoshi R."/>
            <person name="Tomita M."/>
            <person name="Numata K."/>
            <person name="Arakawa K."/>
        </authorList>
    </citation>
    <scope>NUCLEOTIDE SEQUENCE [LARGE SCALE GENOMIC DNA]</scope>
</reference>
<evidence type="ECO:0000313" key="3">
    <source>
        <dbReference type="Proteomes" id="UP000299102"/>
    </source>
</evidence>
<keyword evidence="1" id="KW-0732">Signal</keyword>
<sequence>MQTIGAAILASAALTSAFYCIPTPQSTVTRHATHRRNSLRRCNKSFTLKTGQNLRVRIRVGLAHEDYMPHCTVPIPDSLLIKDITTEHGACPPSLPPWWYLASSDLNYQHGLPRGLLVTPSQHWQYSSTFALEYDSNLALDSVYSASRPGHCLDFDPSPRSITTLIPSSISVPALPRSSDSHKGPNFTLYFAFNYDWTTGH</sequence>
<keyword evidence="3" id="KW-1185">Reference proteome</keyword>
<evidence type="ECO:0000313" key="2">
    <source>
        <dbReference type="EMBL" id="GBP95369.1"/>
    </source>
</evidence>
<comment type="caution">
    <text evidence="2">The sequence shown here is derived from an EMBL/GenBank/DDBJ whole genome shotgun (WGS) entry which is preliminary data.</text>
</comment>